<evidence type="ECO:0000256" key="1">
    <source>
        <dbReference type="ARBA" id="ARBA00023157"/>
    </source>
</evidence>
<dbReference type="SUPFAM" id="SSF49899">
    <property type="entry name" value="Concanavalin A-like lectins/glucanases"/>
    <property type="match status" value="1"/>
</dbReference>
<organism evidence="4">
    <name type="scientific">Cacopsylla melanoneura</name>
    <dbReference type="NCBI Taxonomy" id="428564"/>
    <lineage>
        <taxon>Eukaryota</taxon>
        <taxon>Metazoa</taxon>
        <taxon>Ecdysozoa</taxon>
        <taxon>Arthropoda</taxon>
        <taxon>Hexapoda</taxon>
        <taxon>Insecta</taxon>
        <taxon>Pterygota</taxon>
        <taxon>Neoptera</taxon>
        <taxon>Paraneoptera</taxon>
        <taxon>Hemiptera</taxon>
        <taxon>Sternorrhyncha</taxon>
        <taxon>Psylloidea</taxon>
        <taxon>Psyllidae</taxon>
        <taxon>Psyllinae</taxon>
        <taxon>Cacopsylla</taxon>
    </lineage>
</organism>
<accession>A0A8D8VZW2</accession>
<dbReference type="PROSITE" id="PS50026">
    <property type="entry name" value="EGF_3"/>
    <property type="match status" value="1"/>
</dbReference>
<dbReference type="CDD" id="cd00054">
    <property type="entry name" value="EGF_CA"/>
    <property type="match status" value="1"/>
</dbReference>
<evidence type="ECO:0000256" key="2">
    <source>
        <dbReference type="PROSITE-ProRule" id="PRU00076"/>
    </source>
</evidence>
<comment type="caution">
    <text evidence="2">Lacks conserved residue(s) required for the propagation of feature annotation.</text>
</comment>
<dbReference type="Gene3D" id="2.10.25.10">
    <property type="entry name" value="Laminin"/>
    <property type="match status" value="1"/>
</dbReference>
<feature type="domain" description="EGF-like" evidence="3">
    <location>
        <begin position="30"/>
        <end position="67"/>
    </location>
</feature>
<name>A0A8D8VZW2_9HEMI</name>
<dbReference type="Pfam" id="PF00008">
    <property type="entry name" value="EGF"/>
    <property type="match status" value="1"/>
</dbReference>
<protein>
    <submittedName>
        <fullName evidence="4">Protein eyes shut</fullName>
    </submittedName>
</protein>
<reference evidence="4" key="1">
    <citation type="submission" date="2021-05" db="EMBL/GenBank/DDBJ databases">
        <authorList>
            <person name="Alioto T."/>
            <person name="Alioto T."/>
            <person name="Gomez Garrido J."/>
        </authorList>
    </citation>
    <scope>NUCLEOTIDE SEQUENCE</scope>
</reference>
<dbReference type="AlphaFoldDB" id="A0A8D8VZW2"/>
<evidence type="ECO:0000313" key="4">
    <source>
        <dbReference type="EMBL" id="CAG6640668.1"/>
    </source>
</evidence>
<dbReference type="SMART" id="SM00181">
    <property type="entry name" value="EGF"/>
    <property type="match status" value="1"/>
</dbReference>
<dbReference type="InterPro" id="IPR000742">
    <property type="entry name" value="EGF"/>
</dbReference>
<dbReference type="Gene3D" id="2.60.120.200">
    <property type="match status" value="1"/>
</dbReference>
<dbReference type="EMBL" id="HBUF01113265">
    <property type="protein sequence ID" value="CAG6640668.1"/>
    <property type="molecule type" value="Transcribed_RNA"/>
</dbReference>
<proteinExistence type="predicted"/>
<dbReference type="PROSITE" id="PS00022">
    <property type="entry name" value="EGF_1"/>
    <property type="match status" value="1"/>
</dbReference>
<keyword evidence="2" id="KW-0245">EGF-like domain</keyword>
<feature type="disulfide bond" evidence="2">
    <location>
        <begin position="57"/>
        <end position="66"/>
    </location>
</feature>
<keyword evidence="1 2" id="KW-1015">Disulfide bond</keyword>
<dbReference type="InterPro" id="IPR013320">
    <property type="entry name" value="ConA-like_dom_sf"/>
</dbReference>
<sequence length="171" mass="18961">MLINKMYPKIKIKYLELLSSCFRFVGTACELSVCDDNPCMFGATCVQYPGSGFLCLCPLGKHGIFCEHDIDIGQASYSSSVAGLSSFSAYLIPATIHHSFELKFRFVPNTMDQIALLAFIGQDYQHDAITDHLAVSFIKGYVVLTWNLGSGMYQSTLISAYLLGCYNINTY</sequence>
<evidence type="ECO:0000259" key="3">
    <source>
        <dbReference type="PROSITE" id="PS50026"/>
    </source>
</evidence>